<keyword evidence="2" id="KW-0813">Transport</keyword>
<evidence type="ECO:0000256" key="1">
    <source>
        <dbReference type="ARBA" id="ARBA00004141"/>
    </source>
</evidence>
<feature type="transmembrane region" description="Helical" evidence="8">
    <location>
        <begin position="69"/>
        <end position="90"/>
    </location>
</feature>
<name>A0AAD8NCR0_9APIA</name>
<evidence type="ECO:0000256" key="5">
    <source>
        <dbReference type="ARBA" id="ARBA00023136"/>
    </source>
</evidence>
<dbReference type="InterPro" id="IPR011701">
    <property type="entry name" value="MFS"/>
</dbReference>
<proteinExistence type="inferred from homology"/>
<dbReference type="GO" id="GO:0016020">
    <property type="term" value="C:membrane"/>
    <property type="evidence" value="ECO:0007669"/>
    <property type="project" value="UniProtKB-SubCell"/>
</dbReference>
<dbReference type="EMBL" id="JAUIZM010000001">
    <property type="protein sequence ID" value="KAK1405034.1"/>
    <property type="molecule type" value="Genomic_DNA"/>
</dbReference>
<dbReference type="InterPro" id="IPR036259">
    <property type="entry name" value="MFS_trans_sf"/>
</dbReference>
<keyword evidence="10" id="KW-1185">Reference proteome</keyword>
<reference evidence="9" key="2">
    <citation type="submission" date="2023-05" db="EMBL/GenBank/DDBJ databases">
        <authorList>
            <person name="Schelkunov M.I."/>
        </authorList>
    </citation>
    <scope>NUCLEOTIDE SEQUENCE</scope>
    <source>
        <strain evidence="9">Hsosn_3</strain>
        <tissue evidence="9">Leaf</tissue>
    </source>
</reference>
<dbReference type="Gene3D" id="1.20.1250.20">
    <property type="entry name" value="MFS general substrate transporter like domains"/>
    <property type="match status" value="1"/>
</dbReference>
<dbReference type="PANTHER" id="PTHR23505:SF83">
    <property type="entry name" value="SPHINGOLIPID TRANSPORTER SPINSTER HOMOLOG 2-RELATED"/>
    <property type="match status" value="1"/>
</dbReference>
<dbReference type="PANTHER" id="PTHR23505">
    <property type="entry name" value="SPINSTER"/>
    <property type="match status" value="1"/>
</dbReference>
<organism evidence="9 10">
    <name type="scientific">Heracleum sosnowskyi</name>
    <dbReference type="NCBI Taxonomy" id="360622"/>
    <lineage>
        <taxon>Eukaryota</taxon>
        <taxon>Viridiplantae</taxon>
        <taxon>Streptophyta</taxon>
        <taxon>Embryophyta</taxon>
        <taxon>Tracheophyta</taxon>
        <taxon>Spermatophyta</taxon>
        <taxon>Magnoliopsida</taxon>
        <taxon>eudicotyledons</taxon>
        <taxon>Gunneridae</taxon>
        <taxon>Pentapetalae</taxon>
        <taxon>asterids</taxon>
        <taxon>campanulids</taxon>
        <taxon>Apiales</taxon>
        <taxon>Apiaceae</taxon>
        <taxon>Apioideae</taxon>
        <taxon>apioid superclade</taxon>
        <taxon>Tordylieae</taxon>
        <taxon>Tordyliinae</taxon>
        <taxon>Heracleum</taxon>
    </lineage>
</organism>
<comment type="similarity">
    <text evidence="7">Belongs to the major facilitator superfamily. Phosphate:H(+) symporter (TC 2.A.1.9) family.</text>
</comment>
<evidence type="ECO:0000256" key="7">
    <source>
        <dbReference type="ARBA" id="ARBA00044504"/>
    </source>
</evidence>
<comment type="caution">
    <text evidence="9">The sequence shown here is derived from an EMBL/GenBank/DDBJ whole genome shotgun (WGS) entry which is preliminary data.</text>
</comment>
<keyword evidence="5 8" id="KW-0472">Membrane</keyword>
<evidence type="ECO:0000313" key="9">
    <source>
        <dbReference type="EMBL" id="KAK1405034.1"/>
    </source>
</evidence>
<keyword evidence="4 8" id="KW-1133">Transmembrane helix</keyword>
<dbReference type="Proteomes" id="UP001237642">
    <property type="component" value="Unassembled WGS sequence"/>
</dbReference>
<evidence type="ECO:0000313" key="10">
    <source>
        <dbReference type="Proteomes" id="UP001237642"/>
    </source>
</evidence>
<evidence type="ECO:0000256" key="6">
    <source>
        <dbReference type="ARBA" id="ARBA00024338"/>
    </source>
</evidence>
<dbReference type="AlphaFoldDB" id="A0AAD8NCR0"/>
<protein>
    <submittedName>
        <fullName evidence="9">Uncharacterized protein</fullName>
    </submittedName>
</protein>
<dbReference type="InterPro" id="IPR044770">
    <property type="entry name" value="MFS_spinster-like"/>
</dbReference>
<reference evidence="9" key="1">
    <citation type="submission" date="2023-02" db="EMBL/GenBank/DDBJ databases">
        <title>Genome of toxic invasive species Heracleum sosnowskyi carries increased number of genes despite the absence of recent whole-genome duplications.</title>
        <authorList>
            <person name="Schelkunov M."/>
            <person name="Shtratnikova V."/>
            <person name="Makarenko M."/>
            <person name="Klepikova A."/>
            <person name="Omelchenko D."/>
            <person name="Novikova G."/>
            <person name="Obukhova E."/>
            <person name="Bogdanov V."/>
            <person name="Penin A."/>
            <person name="Logacheva M."/>
        </authorList>
    </citation>
    <scope>NUCLEOTIDE SEQUENCE</scope>
    <source>
        <strain evidence="9">Hsosn_3</strain>
        <tissue evidence="9">Leaf</tissue>
    </source>
</reference>
<evidence type="ECO:0000256" key="8">
    <source>
        <dbReference type="SAM" id="Phobius"/>
    </source>
</evidence>
<sequence>MGMFWRCHGGKKTFCSKNSKGGLNSVNFSKLVVLVPPYLCQGICEKGGTCSSGSGIQGDFNLNNFEDGVISSAFMVGLLLASPIFASLAHMVNPFRLIGVGLTVWAVAVVGCGISFNFWSIAVCRMLVGVGEASSSFQKDDINSNSKPYSAFLPFHCIDEIAESMMAFYTNYKDTGLFGVYVAAEE</sequence>
<comment type="similarity">
    <text evidence="6">Belongs to the major facilitator superfamily. Spinster (TC 2.A.1.49) family.</text>
</comment>
<comment type="subcellular location">
    <subcellularLocation>
        <location evidence="1">Membrane</location>
        <topology evidence="1">Multi-pass membrane protein</topology>
    </subcellularLocation>
</comment>
<accession>A0AAD8NCR0</accession>
<gene>
    <name evidence="9" type="ORF">POM88_004639</name>
</gene>
<dbReference type="GO" id="GO:0022857">
    <property type="term" value="F:transmembrane transporter activity"/>
    <property type="evidence" value="ECO:0007669"/>
    <property type="project" value="InterPro"/>
</dbReference>
<feature type="transmembrane region" description="Helical" evidence="8">
    <location>
        <begin position="97"/>
        <end position="119"/>
    </location>
</feature>
<dbReference type="SUPFAM" id="SSF103473">
    <property type="entry name" value="MFS general substrate transporter"/>
    <property type="match status" value="1"/>
</dbReference>
<dbReference type="Pfam" id="PF07690">
    <property type="entry name" value="MFS_1"/>
    <property type="match status" value="1"/>
</dbReference>
<evidence type="ECO:0000256" key="4">
    <source>
        <dbReference type="ARBA" id="ARBA00022989"/>
    </source>
</evidence>
<keyword evidence="3 8" id="KW-0812">Transmembrane</keyword>
<evidence type="ECO:0000256" key="3">
    <source>
        <dbReference type="ARBA" id="ARBA00022692"/>
    </source>
</evidence>
<evidence type="ECO:0000256" key="2">
    <source>
        <dbReference type="ARBA" id="ARBA00022448"/>
    </source>
</evidence>